<evidence type="ECO:0000256" key="1">
    <source>
        <dbReference type="SAM" id="MobiDB-lite"/>
    </source>
</evidence>
<accession>A0A8D9MFH7</accession>
<feature type="compositionally biased region" description="Polar residues" evidence="1">
    <location>
        <begin position="27"/>
        <end position="37"/>
    </location>
</feature>
<reference evidence="2 3" key="1">
    <citation type="submission" date="2021-07" db="EMBL/GenBank/DDBJ databases">
        <authorList>
            <consortium name="Genoscope - CEA"/>
            <person name="William W."/>
        </authorList>
    </citation>
    <scope>NUCLEOTIDE SEQUENCE [LARGE SCALE GENOMIC DNA]</scope>
</reference>
<protein>
    <submittedName>
        <fullName evidence="2">Uncharacterized protein</fullName>
    </submittedName>
</protein>
<gene>
    <name evidence="2" type="ORF">BRAPAZ1V2_A10P14090.2</name>
</gene>
<feature type="region of interest" description="Disordered" evidence="1">
    <location>
        <begin position="1"/>
        <end position="40"/>
    </location>
</feature>
<evidence type="ECO:0000313" key="2">
    <source>
        <dbReference type="EMBL" id="CAG7910163.1"/>
    </source>
</evidence>
<organism evidence="2 3">
    <name type="scientific">Brassica campestris</name>
    <name type="common">Field mustard</name>
    <dbReference type="NCBI Taxonomy" id="3711"/>
    <lineage>
        <taxon>Eukaryota</taxon>
        <taxon>Viridiplantae</taxon>
        <taxon>Streptophyta</taxon>
        <taxon>Embryophyta</taxon>
        <taxon>Tracheophyta</taxon>
        <taxon>Spermatophyta</taxon>
        <taxon>Magnoliopsida</taxon>
        <taxon>eudicotyledons</taxon>
        <taxon>Gunneridae</taxon>
        <taxon>Pentapetalae</taxon>
        <taxon>rosids</taxon>
        <taxon>malvids</taxon>
        <taxon>Brassicales</taxon>
        <taxon>Brassicaceae</taxon>
        <taxon>Brassiceae</taxon>
        <taxon>Brassica</taxon>
    </lineage>
</organism>
<name>A0A8D9MFH7_BRACM</name>
<proteinExistence type="predicted"/>
<evidence type="ECO:0000313" key="3">
    <source>
        <dbReference type="Proteomes" id="UP000694005"/>
    </source>
</evidence>
<dbReference type="Gramene" id="A10p14090.2_BraZ1">
    <property type="protein sequence ID" value="A10p14090.2_BraZ1.CDS.1"/>
    <property type="gene ID" value="A10g14090.2_BraZ1"/>
</dbReference>
<dbReference type="AlphaFoldDB" id="A0A8D9MFH7"/>
<sequence>MPLGSAYPGSTVSGAGGVSQIPLTLRHPSSFTGNAPQETDIGSYRSQLSTATHYGTQYGSVYGATSLTSSQHLSTQAVGSSGYVTTLPELQKYASGSHVSLEQRLWSKGAEDL</sequence>
<dbReference type="EMBL" id="LS974626">
    <property type="protein sequence ID" value="CAG7910163.1"/>
    <property type="molecule type" value="Genomic_DNA"/>
</dbReference>
<dbReference type="Proteomes" id="UP000694005">
    <property type="component" value="Chromosome A10"/>
</dbReference>